<dbReference type="InterPro" id="IPR029063">
    <property type="entry name" value="SAM-dependent_MTases_sf"/>
</dbReference>
<dbReference type="InterPro" id="IPR016843">
    <property type="entry name" value="S-AdoMet-dep_Ade-MeTrfase_prd"/>
</dbReference>
<dbReference type="InterPro" id="IPR052933">
    <property type="entry name" value="DNA_Protect_Modify"/>
</dbReference>
<feature type="domain" description="YtxK-like N-terminal helical" evidence="2">
    <location>
        <begin position="7"/>
        <end position="86"/>
    </location>
</feature>
<dbReference type="eggNOG" id="COG0827">
    <property type="taxonomic scope" value="Bacteria"/>
</dbReference>
<protein>
    <submittedName>
        <fullName evidence="3">DNA-methyltransferase</fullName>
    </submittedName>
</protein>
<dbReference type="Pfam" id="PF02384">
    <property type="entry name" value="N6_Mtase"/>
    <property type="match status" value="1"/>
</dbReference>
<dbReference type="Gene3D" id="1.10.150.470">
    <property type="match status" value="1"/>
</dbReference>
<evidence type="ECO:0000259" key="1">
    <source>
        <dbReference type="Pfam" id="PF02384"/>
    </source>
</evidence>
<dbReference type="PIRSF" id="PIRSF026567">
    <property type="entry name" value="Adenine_mtase_bact_prd"/>
    <property type="match status" value="1"/>
</dbReference>
<comment type="caution">
    <text evidence="3">The sequence shown here is derived from an EMBL/GenBank/DDBJ whole genome shotgun (WGS) entry which is preliminary data.</text>
</comment>
<dbReference type="RefSeq" id="WP_026801917.1">
    <property type="nucleotide sequence ID" value="NZ_AVPE01000002.1"/>
</dbReference>
<dbReference type="Gene3D" id="3.40.50.150">
    <property type="entry name" value="Vaccinia Virus protein VP39"/>
    <property type="match status" value="1"/>
</dbReference>
<feature type="domain" description="DNA methylase adenine-specific" evidence="1">
    <location>
        <begin position="94"/>
        <end position="294"/>
    </location>
</feature>
<dbReference type="GO" id="GO:0032259">
    <property type="term" value="P:methylation"/>
    <property type="evidence" value="ECO:0007669"/>
    <property type="project" value="UniProtKB-KW"/>
</dbReference>
<dbReference type="InterPro" id="IPR048375">
    <property type="entry name" value="YtxK-like_N"/>
</dbReference>
<keyword evidence="3" id="KW-0489">Methyltransferase</keyword>
<dbReference type="PANTHER" id="PTHR41313:SF1">
    <property type="entry name" value="DNA METHYLASE ADENINE-SPECIFIC DOMAIN-CONTAINING PROTEIN"/>
    <property type="match status" value="1"/>
</dbReference>
<evidence type="ECO:0000313" key="3">
    <source>
        <dbReference type="EMBL" id="KGX93351.1"/>
    </source>
</evidence>
<name>A0A0A5GJB8_9BACI</name>
<dbReference type="SUPFAM" id="SSF53335">
    <property type="entry name" value="S-adenosyl-L-methionine-dependent methyltransferases"/>
    <property type="match status" value="1"/>
</dbReference>
<dbReference type="GO" id="GO:0008170">
    <property type="term" value="F:N-methyltransferase activity"/>
    <property type="evidence" value="ECO:0007669"/>
    <property type="project" value="InterPro"/>
</dbReference>
<reference evidence="3 4" key="1">
    <citation type="submission" date="2013-08" db="EMBL/GenBank/DDBJ databases">
        <authorList>
            <person name="Huang J."/>
            <person name="Wang G."/>
        </authorList>
    </citation>
    <scope>NUCLEOTIDE SEQUENCE [LARGE SCALE GENOMIC DNA]</scope>
    <source>
        <strain evidence="3 4">JSM 076056</strain>
    </source>
</reference>
<sequence>MEQDKIEQLYQLIDELAGKIEAATEVPYLDAITLVCDSILEDEPKEALPSELQEEVKQKISEISNIDDWTKEERRKGMQLAILKGMKGSTQQQHYITPDAVAMFMGYLIQKLLPIDGTPRLFDPVIGTANLMTAVLNQLKRDVDAYGSDVDPSLVQLGVANANLQQQDIEFFHQDSLRPFLLEPVDFVMADLPVGYYPDDVNASNYELQAQEGHSYSHHLLMEQGLNYLKDGGFGLFLIPNFLFEGDQSDQLHEFLQKHTHVFGVLQLPETMFKNEKFGKSIFIIQKKGSETTPPNQALIAQLPSFKNAKAMNDMLTQINEWFKEYLSKK</sequence>
<evidence type="ECO:0000313" key="4">
    <source>
        <dbReference type="Proteomes" id="UP000030528"/>
    </source>
</evidence>
<gene>
    <name evidence="3" type="ORF">N781_09855</name>
</gene>
<dbReference type="PANTHER" id="PTHR41313">
    <property type="entry name" value="ADENINE-SPECIFIC METHYLTRANSFERASE"/>
    <property type="match status" value="1"/>
</dbReference>
<proteinExistence type="predicted"/>
<dbReference type="EMBL" id="AVPE01000002">
    <property type="protein sequence ID" value="KGX93351.1"/>
    <property type="molecule type" value="Genomic_DNA"/>
</dbReference>
<keyword evidence="3" id="KW-0808">Transferase</keyword>
<dbReference type="GO" id="GO:0003677">
    <property type="term" value="F:DNA binding"/>
    <property type="evidence" value="ECO:0007669"/>
    <property type="project" value="InterPro"/>
</dbReference>
<dbReference type="Pfam" id="PF21106">
    <property type="entry name" value="YtxK_like"/>
    <property type="match status" value="1"/>
</dbReference>
<dbReference type="OrthoDB" id="9788159at2"/>
<dbReference type="AlphaFoldDB" id="A0A0A5GJB8"/>
<dbReference type="STRING" id="1385510.GCA_000425205_00882"/>
<evidence type="ECO:0000259" key="2">
    <source>
        <dbReference type="Pfam" id="PF21106"/>
    </source>
</evidence>
<accession>A0A0A5GJB8</accession>
<dbReference type="CDD" id="cd02440">
    <property type="entry name" value="AdoMet_MTases"/>
    <property type="match status" value="1"/>
</dbReference>
<organism evidence="3 4">
    <name type="scientific">Pontibacillus halophilus JSM 076056 = DSM 19796</name>
    <dbReference type="NCBI Taxonomy" id="1385510"/>
    <lineage>
        <taxon>Bacteria</taxon>
        <taxon>Bacillati</taxon>
        <taxon>Bacillota</taxon>
        <taxon>Bacilli</taxon>
        <taxon>Bacillales</taxon>
        <taxon>Bacillaceae</taxon>
        <taxon>Pontibacillus</taxon>
    </lineage>
</organism>
<dbReference type="Proteomes" id="UP000030528">
    <property type="component" value="Unassembled WGS sequence"/>
</dbReference>
<keyword evidence="4" id="KW-1185">Reference proteome</keyword>
<dbReference type="InterPro" id="IPR003356">
    <property type="entry name" value="DNA_methylase_A-5"/>
</dbReference>